<dbReference type="GO" id="GO:0016887">
    <property type="term" value="F:ATP hydrolysis activity"/>
    <property type="evidence" value="ECO:0007669"/>
    <property type="project" value="InterPro"/>
</dbReference>
<evidence type="ECO:0000259" key="4">
    <source>
        <dbReference type="PROSITE" id="PS50893"/>
    </source>
</evidence>
<keyword evidence="2" id="KW-0547">Nucleotide-binding</keyword>
<dbReference type="Gene3D" id="3.40.50.300">
    <property type="entry name" value="P-loop containing nucleotide triphosphate hydrolases"/>
    <property type="match status" value="1"/>
</dbReference>
<evidence type="ECO:0000313" key="6">
    <source>
        <dbReference type="Proteomes" id="UP000009026"/>
    </source>
</evidence>
<dbReference type="GO" id="GO:0005524">
    <property type="term" value="F:ATP binding"/>
    <property type="evidence" value="ECO:0007669"/>
    <property type="project" value="UniProtKB-KW"/>
</dbReference>
<dbReference type="EMBL" id="CP012109">
    <property type="protein sequence ID" value="AKQ66089.1"/>
    <property type="molecule type" value="Genomic_DNA"/>
</dbReference>
<gene>
    <name evidence="5" type="ORF">A176_003001</name>
</gene>
<dbReference type="InterPro" id="IPR003593">
    <property type="entry name" value="AAA+_ATPase"/>
</dbReference>
<dbReference type="STRING" id="1297742.A176_003001"/>
<accession>A0A0H4WTH0</accession>
<dbReference type="InterPro" id="IPR003439">
    <property type="entry name" value="ABC_transporter-like_ATP-bd"/>
</dbReference>
<dbReference type="Pfam" id="PF00005">
    <property type="entry name" value="ABC_tran"/>
    <property type="match status" value="1"/>
</dbReference>
<protein>
    <submittedName>
        <fullName evidence="5">Methionine ABC transporter ATP-binding protein</fullName>
    </submittedName>
</protein>
<dbReference type="PATRIC" id="fig|1297742.4.peg.3025"/>
<keyword evidence="6" id="KW-1185">Reference proteome</keyword>
<dbReference type="KEGG" id="mym:A176_003001"/>
<evidence type="ECO:0000256" key="3">
    <source>
        <dbReference type="ARBA" id="ARBA00022840"/>
    </source>
</evidence>
<dbReference type="eggNOG" id="COG1127">
    <property type="taxonomic scope" value="Bacteria"/>
</dbReference>
<dbReference type="SUPFAM" id="SSF52540">
    <property type="entry name" value="P-loop containing nucleoside triphosphate hydrolases"/>
    <property type="match status" value="1"/>
</dbReference>
<evidence type="ECO:0000313" key="5">
    <source>
        <dbReference type="EMBL" id="AKQ66089.1"/>
    </source>
</evidence>
<dbReference type="RefSeq" id="WP_002640355.1">
    <property type="nucleotide sequence ID" value="NZ_CP012109.1"/>
</dbReference>
<dbReference type="InterPro" id="IPR027417">
    <property type="entry name" value="P-loop_NTPase"/>
</dbReference>
<feature type="domain" description="ABC transporter" evidence="4">
    <location>
        <begin position="13"/>
        <end position="243"/>
    </location>
</feature>
<evidence type="ECO:0000256" key="2">
    <source>
        <dbReference type="ARBA" id="ARBA00022741"/>
    </source>
</evidence>
<dbReference type="SMART" id="SM00382">
    <property type="entry name" value="AAA"/>
    <property type="match status" value="1"/>
</dbReference>
<keyword evidence="1" id="KW-0813">Transport</keyword>
<dbReference type="PANTHER" id="PTHR43023:SF3">
    <property type="entry name" value="PROTEIN TRIGALACTOSYLDIACYLGLYCEROL 3, CHLOROPLASTIC"/>
    <property type="match status" value="1"/>
</dbReference>
<sequence>MPSPLPLPDSEALRFRDVHVAFEQGRRRVLEGLTADVSTKELTFIAGASGTGKSVLCRLAVGLLHPDAGEIELWGERVDSRPERELVRLRRQAPYLVQGPALLDWRTLRENVRLADPNAPQDAVDAALEQVGLLDWADRLPPELGPGAKKRTAIARALVLNPRYLLFDEPTTGLDRRGASQVEEVLASLKARGLGGMVVSHDYRQLKALADRVLVVANKRCAYLGTPEGFLESSAPELRVLTAPFMEGATDG</sequence>
<dbReference type="PROSITE" id="PS50893">
    <property type="entry name" value="ABC_TRANSPORTER_2"/>
    <property type="match status" value="1"/>
</dbReference>
<reference evidence="5 6" key="1">
    <citation type="journal article" date="2016" name="PLoS ONE">
        <title>Complete Genome Sequence and Comparative Genomics of a Novel Myxobacterium Myxococcus hansupus.</title>
        <authorList>
            <person name="Sharma G."/>
            <person name="Narwani T."/>
            <person name="Subramanian S."/>
        </authorList>
    </citation>
    <scope>NUCLEOTIDE SEQUENCE [LARGE SCALE GENOMIC DNA]</scope>
    <source>
        <strain evidence="6">mixupus</strain>
    </source>
</reference>
<dbReference type="Proteomes" id="UP000009026">
    <property type="component" value="Chromosome"/>
</dbReference>
<name>A0A0H4WTH0_9BACT</name>
<evidence type="ECO:0000256" key="1">
    <source>
        <dbReference type="ARBA" id="ARBA00022448"/>
    </source>
</evidence>
<dbReference type="PANTHER" id="PTHR43023">
    <property type="entry name" value="PROTEIN TRIGALACTOSYLDIACYLGLYCEROL 3, CHLOROPLASTIC"/>
    <property type="match status" value="1"/>
</dbReference>
<proteinExistence type="predicted"/>
<dbReference type="AlphaFoldDB" id="A0A0H4WTH0"/>
<keyword evidence="3 5" id="KW-0067">ATP-binding</keyword>
<organism evidence="5 6">
    <name type="scientific">Pseudomyxococcus hansupus</name>
    <dbReference type="NCBI Taxonomy" id="1297742"/>
    <lineage>
        <taxon>Bacteria</taxon>
        <taxon>Pseudomonadati</taxon>
        <taxon>Myxococcota</taxon>
        <taxon>Myxococcia</taxon>
        <taxon>Myxococcales</taxon>
        <taxon>Cystobacterineae</taxon>
        <taxon>Myxococcaceae</taxon>
        <taxon>Pseudomyxococcus</taxon>
    </lineage>
</organism>
<dbReference type="OrthoDB" id="9809450at2"/>